<proteinExistence type="predicted"/>
<feature type="region of interest" description="Disordered" evidence="5">
    <location>
        <begin position="48"/>
        <end position="77"/>
    </location>
</feature>
<evidence type="ECO:0000256" key="3">
    <source>
        <dbReference type="ARBA" id="ARBA00022989"/>
    </source>
</evidence>
<dbReference type="RefSeq" id="WP_221603135.1">
    <property type="nucleotide sequence ID" value="NZ_JAIGNU010000002.1"/>
</dbReference>
<dbReference type="Gene3D" id="3.30.1150.10">
    <property type="match status" value="1"/>
</dbReference>
<evidence type="ECO:0000313" key="8">
    <source>
        <dbReference type="Proteomes" id="UP000782554"/>
    </source>
</evidence>
<keyword evidence="3" id="KW-1133">Transmembrane helix</keyword>
<sequence>MSYIDQTRRPSPASMAAVVGVHAAIAAALIAGLTVSGVIATEDGPLVSTEYDLPKPPPPERIDPIEPSATRPANPVVHVPKPKFDIAPVEPTIPTTPFVLPPVPTPQPGLNRELPKPLPQPGFDPVGAKPRNDPASWLSDNDYRPSWARRELTGLARFRLEIAASGKVTRCTVTGSTGHDELDQATCALVTRRARFEPARGTSGEPVAGSYAGAVQWELPR</sequence>
<dbReference type="Pfam" id="PF03544">
    <property type="entry name" value="TonB_C"/>
    <property type="match status" value="1"/>
</dbReference>
<feature type="domain" description="TonB C-terminal" evidence="6">
    <location>
        <begin position="148"/>
        <end position="219"/>
    </location>
</feature>
<evidence type="ECO:0000256" key="1">
    <source>
        <dbReference type="ARBA" id="ARBA00004167"/>
    </source>
</evidence>
<evidence type="ECO:0000256" key="5">
    <source>
        <dbReference type="SAM" id="MobiDB-lite"/>
    </source>
</evidence>
<evidence type="ECO:0000256" key="2">
    <source>
        <dbReference type="ARBA" id="ARBA00022692"/>
    </source>
</evidence>
<evidence type="ECO:0000313" key="7">
    <source>
        <dbReference type="EMBL" id="MBX7501951.1"/>
    </source>
</evidence>
<comment type="caution">
    <text evidence="7">The sequence shown here is derived from an EMBL/GenBank/DDBJ whole genome shotgun (WGS) entry which is preliminary data.</text>
</comment>
<keyword evidence="4" id="KW-0472">Membrane</keyword>
<gene>
    <name evidence="7" type="ORF">K3181_10905</name>
</gene>
<dbReference type="SUPFAM" id="SSF74653">
    <property type="entry name" value="TolA/TonB C-terminal domain"/>
    <property type="match status" value="1"/>
</dbReference>
<dbReference type="InterPro" id="IPR037682">
    <property type="entry name" value="TonB_C"/>
</dbReference>
<reference evidence="7 8" key="1">
    <citation type="submission" date="2021-08" db="EMBL/GenBank/DDBJ databases">
        <title>Comparative Genomics Analysis of the Genus Qipengyuania Reveals Extensive Genetic Diversity and Metabolic Versatility, Including the Description of Fifteen Novel Species.</title>
        <authorList>
            <person name="Liu Y."/>
        </authorList>
    </citation>
    <scope>NUCLEOTIDE SEQUENCE [LARGE SCALE GENOMIC DNA]</scope>
    <source>
        <strain evidence="7 8">YG27</strain>
    </source>
</reference>
<dbReference type="NCBIfam" id="TIGR01352">
    <property type="entry name" value="tonB_Cterm"/>
    <property type="match status" value="1"/>
</dbReference>
<evidence type="ECO:0000259" key="6">
    <source>
        <dbReference type="Pfam" id="PF03544"/>
    </source>
</evidence>
<accession>A0ABS7JWI1</accession>
<keyword evidence="2" id="KW-0812">Transmembrane</keyword>
<evidence type="ECO:0000256" key="4">
    <source>
        <dbReference type="ARBA" id="ARBA00023136"/>
    </source>
</evidence>
<name>A0ABS7JWI1_9SPHN</name>
<organism evidence="7 8">
    <name type="scientific">Qipengyuania mesophila</name>
    <dbReference type="NCBI Taxonomy" id="2867246"/>
    <lineage>
        <taxon>Bacteria</taxon>
        <taxon>Pseudomonadati</taxon>
        <taxon>Pseudomonadota</taxon>
        <taxon>Alphaproteobacteria</taxon>
        <taxon>Sphingomonadales</taxon>
        <taxon>Erythrobacteraceae</taxon>
        <taxon>Qipengyuania</taxon>
    </lineage>
</organism>
<keyword evidence="8" id="KW-1185">Reference proteome</keyword>
<protein>
    <submittedName>
        <fullName evidence="7">TonB family protein</fullName>
    </submittedName>
</protein>
<comment type="subcellular location">
    <subcellularLocation>
        <location evidence="1">Membrane</location>
        <topology evidence="1">Single-pass membrane protein</topology>
    </subcellularLocation>
</comment>
<dbReference type="InterPro" id="IPR006260">
    <property type="entry name" value="TonB/TolA_C"/>
</dbReference>
<dbReference type="Proteomes" id="UP000782554">
    <property type="component" value="Unassembled WGS sequence"/>
</dbReference>
<dbReference type="EMBL" id="JAIGNU010000002">
    <property type="protein sequence ID" value="MBX7501951.1"/>
    <property type="molecule type" value="Genomic_DNA"/>
</dbReference>